<dbReference type="KEGG" id="aant:HUK68_12385"/>
<dbReference type="AlphaFoldDB" id="A0A6N1X2D8"/>
<name>A0A6N1X2D8_9BURK</name>
<dbReference type="RefSeq" id="WP_175504430.1">
    <property type="nucleotide sequence ID" value="NZ_CP054840.1"/>
</dbReference>
<evidence type="ECO:0000259" key="1">
    <source>
        <dbReference type="Pfam" id="PF17185"/>
    </source>
</evidence>
<dbReference type="InterPro" id="IPR033450">
    <property type="entry name" value="NlpE_C"/>
</dbReference>
<organism evidence="2 3">
    <name type="scientific">Comamonas antarctica</name>
    <dbReference type="NCBI Taxonomy" id="2743470"/>
    <lineage>
        <taxon>Bacteria</taxon>
        <taxon>Pseudomonadati</taxon>
        <taxon>Pseudomonadota</taxon>
        <taxon>Betaproteobacteria</taxon>
        <taxon>Burkholderiales</taxon>
        <taxon>Comamonadaceae</taxon>
        <taxon>Comamonas</taxon>
    </lineage>
</organism>
<evidence type="ECO:0000313" key="2">
    <source>
        <dbReference type="EMBL" id="QKV53624.1"/>
    </source>
</evidence>
<accession>A0A6N1X2D8</accession>
<dbReference type="Gene3D" id="2.40.50.540">
    <property type="match status" value="1"/>
</dbReference>
<proteinExistence type="predicted"/>
<dbReference type="PROSITE" id="PS51257">
    <property type="entry name" value="PROKAR_LIPOPROTEIN"/>
    <property type="match status" value="1"/>
</dbReference>
<evidence type="ECO:0000313" key="3">
    <source>
        <dbReference type="Proteomes" id="UP000509579"/>
    </source>
</evidence>
<dbReference type="InterPro" id="IPR038139">
    <property type="entry name" value="NlpE_C_sf"/>
</dbReference>
<dbReference type="Proteomes" id="UP000509579">
    <property type="component" value="Chromosome"/>
</dbReference>
<dbReference type="Pfam" id="PF17185">
    <property type="entry name" value="NlpE_C"/>
    <property type="match status" value="1"/>
</dbReference>
<reference evidence="2 3" key="1">
    <citation type="submission" date="2020-06" db="EMBL/GenBank/DDBJ databases">
        <title>Acidovorax antarctica sp. nov., isolated from Corinth ice sheet soil, Antarctic Fields Peninsula.</title>
        <authorList>
            <person name="Xu Q."/>
            <person name="Peng F."/>
        </authorList>
    </citation>
    <scope>NUCLEOTIDE SEQUENCE [LARGE SCALE GENOMIC DNA]</scope>
    <source>
        <strain evidence="2 3">16-35-5</strain>
    </source>
</reference>
<sequence length="158" mass="16711">MYLPPLRTALLAAAIALSGCSGLRMPSMPSMPSLTGWMSAAKPQAPAVAPALQAATLQPTERTETWRGTYRQQADAGRFTECRSGAEMRVAEAGDKALLDAAYLASRAAPGAPLLVEVQGRWVLRARADAPPSAKEQELVLLVERFVSVSSQGSCAGW</sequence>
<dbReference type="EMBL" id="CP054840">
    <property type="protein sequence ID" value="QKV53624.1"/>
    <property type="molecule type" value="Genomic_DNA"/>
</dbReference>
<feature type="domain" description="NlpE C-terminal OB" evidence="1">
    <location>
        <begin position="63"/>
        <end position="155"/>
    </location>
</feature>
<keyword evidence="3" id="KW-1185">Reference proteome</keyword>
<protein>
    <recommendedName>
        <fullName evidence="1">NlpE C-terminal OB domain-containing protein</fullName>
    </recommendedName>
</protein>
<gene>
    <name evidence="2" type="ORF">HUK68_12385</name>
</gene>